<dbReference type="PaxDb" id="2903-EOD13218"/>
<dbReference type="AlphaFoldDB" id="A0A0D3IPN3"/>
<dbReference type="GO" id="GO:0030163">
    <property type="term" value="P:protein catabolic process"/>
    <property type="evidence" value="ECO:0007669"/>
    <property type="project" value="InterPro"/>
</dbReference>
<proteinExistence type="predicted"/>
<keyword evidence="3" id="KW-1185">Reference proteome</keyword>
<dbReference type="Proteomes" id="UP000013827">
    <property type="component" value="Unassembled WGS sequence"/>
</dbReference>
<dbReference type="RefSeq" id="XP_005765647.1">
    <property type="nucleotide sequence ID" value="XM_005765590.1"/>
</dbReference>
<sequence>MSGGPLLTADGRVVGVNTLVRPELRALGNYALSSDTARAAAEEIAARCVPSGCDVAAGAVLLLYNDGVNRREAVEAALVAAGLSQAQATEAMLGAHTKGRGVVRSWSAAKEPGWAEEAEEMMAALAAADLLVEVEAIFGGDG</sequence>
<dbReference type="SUPFAM" id="SSF50494">
    <property type="entry name" value="Trypsin-like serine proteases"/>
    <property type="match status" value="1"/>
</dbReference>
<dbReference type="SUPFAM" id="SSF54736">
    <property type="entry name" value="ClpS-like"/>
    <property type="match status" value="1"/>
</dbReference>
<dbReference type="Gene3D" id="2.40.10.120">
    <property type="match status" value="1"/>
</dbReference>
<name>A0A0D3IPN3_EMIH1</name>
<feature type="domain" description="Adaptor protein ClpS core" evidence="1">
    <location>
        <begin position="61"/>
        <end position="107"/>
    </location>
</feature>
<dbReference type="EnsemblProtists" id="EOD13218">
    <property type="protein sequence ID" value="EOD13218"/>
    <property type="gene ID" value="EMIHUDRAFT_124494"/>
</dbReference>
<dbReference type="Pfam" id="PF02617">
    <property type="entry name" value="ClpS"/>
    <property type="match status" value="1"/>
</dbReference>
<dbReference type="GeneID" id="17259369"/>
<dbReference type="InterPro" id="IPR009003">
    <property type="entry name" value="Peptidase_S1_PA"/>
</dbReference>
<dbReference type="Gene3D" id="3.30.1390.10">
    <property type="match status" value="1"/>
</dbReference>
<accession>A0A0D3IPN3</accession>
<dbReference type="eggNOG" id="ENOG502T1VQ">
    <property type="taxonomic scope" value="Eukaryota"/>
</dbReference>
<reference evidence="3" key="1">
    <citation type="journal article" date="2013" name="Nature">
        <title>Pan genome of the phytoplankton Emiliania underpins its global distribution.</title>
        <authorList>
            <person name="Read B.A."/>
            <person name="Kegel J."/>
            <person name="Klute M.J."/>
            <person name="Kuo A."/>
            <person name="Lefebvre S.C."/>
            <person name="Maumus F."/>
            <person name="Mayer C."/>
            <person name="Miller J."/>
            <person name="Monier A."/>
            <person name="Salamov A."/>
            <person name="Young J."/>
            <person name="Aguilar M."/>
            <person name="Claverie J.M."/>
            <person name="Frickenhaus S."/>
            <person name="Gonzalez K."/>
            <person name="Herman E.K."/>
            <person name="Lin Y.C."/>
            <person name="Napier J."/>
            <person name="Ogata H."/>
            <person name="Sarno A.F."/>
            <person name="Shmutz J."/>
            <person name="Schroeder D."/>
            <person name="de Vargas C."/>
            <person name="Verret F."/>
            <person name="von Dassow P."/>
            <person name="Valentin K."/>
            <person name="Van de Peer Y."/>
            <person name="Wheeler G."/>
            <person name="Dacks J.B."/>
            <person name="Delwiche C.F."/>
            <person name="Dyhrman S.T."/>
            <person name="Glockner G."/>
            <person name="John U."/>
            <person name="Richards T."/>
            <person name="Worden A.Z."/>
            <person name="Zhang X."/>
            <person name="Grigoriev I.V."/>
            <person name="Allen A.E."/>
            <person name="Bidle K."/>
            <person name="Borodovsky M."/>
            <person name="Bowler C."/>
            <person name="Brownlee C."/>
            <person name="Cock J.M."/>
            <person name="Elias M."/>
            <person name="Gladyshev V.N."/>
            <person name="Groth M."/>
            <person name="Guda C."/>
            <person name="Hadaegh A."/>
            <person name="Iglesias-Rodriguez M.D."/>
            <person name="Jenkins J."/>
            <person name="Jones B.M."/>
            <person name="Lawson T."/>
            <person name="Leese F."/>
            <person name="Lindquist E."/>
            <person name="Lobanov A."/>
            <person name="Lomsadze A."/>
            <person name="Malik S.B."/>
            <person name="Marsh M.E."/>
            <person name="Mackinder L."/>
            <person name="Mock T."/>
            <person name="Mueller-Roeber B."/>
            <person name="Pagarete A."/>
            <person name="Parker M."/>
            <person name="Probert I."/>
            <person name="Quesneville H."/>
            <person name="Raines C."/>
            <person name="Rensing S.A."/>
            <person name="Riano-Pachon D.M."/>
            <person name="Richier S."/>
            <person name="Rokitta S."/>
            <person name="Shiraiwa Y."/>
            <person name="Soanes D.M."/>
            <person name="van der Giezen M."/>
            <person name="Wahlund T.M."/>
            <person name="Williams B."/>
            <person name="Wilson W."/>
            <person name="Wolfe G."/>
            <person name="Wurch L.L."/>
        </authorList>
    </citation>
    <scope>NUCLEOTIDE SEQUENCE</scope>
</reference>
<evidence type="ECO:0000313" key="3">
    <source>
        <dbReference type="Proteomes" id="UP000013827"/>
    </source>
</evidence>
<organism evidence="2 3">
    <name type="scientific">Emiliania huxleyi (strain CCMP1516)</name>
    <dbReference type="NCBI Taxonomy" id="280463"/>
    <lineage>
        <taxon>Eukaryota</taxon>
        <taxon>Haptista</taxon>
        <taxon>Haptophyta</taxon>
        <taxon>Prymnesiophyceae</taxon>
        <taxon>Isochrysidales</taxon>
        <taxon>Noelaerhabdaceae</taxon>
        <taxon>Emiliania</taxon>
    </lineage>
</organism>
<evidence type="ECO:0000313" key="2">
    <source>
        <dbReference type="EnsemblProtists" id="EOD13218"/>
    </source>
</evidence>
<dbReference type="InterPro" id="IPR014719">
    <property type="entry name" value="Ribosomal_bL12_C/ClpS-like"/>
</dbReference>
<protein>
    <recommendedName>
        <fullName evidence="1">Adaptor protein ClpS core domain-containing protein</fullName>
    </recommendedName>
</protein>
<reference evidence="2" key="2">
    <citation type="submission" date="2024-10" db="UniProtKB">
        <authorList>
            <consortium name="EnsemblProtists"/>
        </authorList>
    </citation>
    <scope>IDENTIFICATION</scope>
</reference>
<dbReference type="KEGG" id="ehx:EMIHUDRAFT_124494"/>
<dbReference type="InterPro" id="IPR003769">
    <property type="entry name" value="ClpS_core"/>
</dbReference>
<dbReference type="HOGENOM" id="CLU_1819463_0_0_1"/>
<evidence type="ECO:0000259" key="1">
    <source>
        <dbReference type="Pfam" id="PF02617"/>
    </source>
</evidence>